<evidence type="ECO:0000313" key="2">
    <source>
        <dbReference type="Proteomes" id="UP000789525"/>
    </source>
</evidence>
<dbReference type="EMBL" id="CAJVPT010024331">
    <property type="protein sequence ID" value="CAG8669928.1"/>
    <property type="molecule type" value="Genomic_DNA"/>
</dbReference>
<protein>
    <submittedName>
        <fullName evidence="1">4580_t:CDS:1</fullName>
    </submittedName>
</protein>
<keyword evidence="2" id="KW-1185">Reference proteome</keyword>
<reference evidence="1" key="1">
    <citation type="submission" date="2021-06" db="EMBL/GenBank/DDBJ databases">
        <authorList>
            <person name="Kallberg Y."/>
            <person name="Tangrot J."/>
            <person name="Rosling A."/>
        </authorList>
    </citation>
    <scope>NUCLEOTIDE SEQUENCE</scope>
    <source>
        <strain evidence="1">CL356</strain>
    </source>
</reference>
<sequence length="41" mass="4742">MSFAIPGWYAKIVHLESDQAFETGYFQPSESRGLLYCDMRP</sequence>
<proteinExistence type="predicted"/>
<dbReference type="Proteomes" id="UP000789525">
    <property type="component" value="Unassembled WGS sequence"/>
</dbReference>
<gene>
    <name evidence="1" type="ORF">ACOLOM_LOCUS8909</name>
</gene>
<feature type="non-terminal residue" evidence="1">
    <location>
        <position position="41"/>
    </location>
</feature>
<comment type="caution">
    <text evidence="1">The sequence shown here is derived from an EMBL/GenBank/DDBJ whole genome shotgun (WGS) entry which is preliminary data.</text>
</comment>
<organism evidence="1 2">
    <name type="scientific">Acaulospora colombiana</name>
    <dbReference type="NCBI Taxonomy" id="27376"/>
    <lineage>
        <taxon>Eukaryota</taxon>
        <taxon>Fungi</taxon>
        <taxon>Fungi incertae sedis</taxon>
        <taxon>Mucoromycota</taxon>
        <taxon>Glomeromycotina</taxon>
        <taxon>Glomeromycetes</taxon>
        <taxon>Diversisporales</taxon>
        <taxon>Acaulosporaceae</taxon>
        <taxon>Acaulospora</taxon>
    </lineage>
</organism>
<accession>A0ACA9NTK5</accession>
<evidence type="ECO:0000313" key="1">
    <source>
        <dbReference type="EMBL" id="CAG8669928.1"/>
    </source>
</evidence>
<name>A0ACA9NTK5_9GLOM</name>